<reference evidence="1" key="1">
    <citation type="journal article" date="2025" name="Int. J. Syst. Evol. Microbiol.">
        <title>Inconstantimicrobium mannanitabidum sp. nov., a novel member of the family Clostridiaceae isolated from anoxic soil under the treatment of reductive soil disinfestation.</title>
        <authorList>
            <person name="Ueki A."/>
            <person name="Tonouchi A."/>
            <person name="Honma S."/>
            <person name="Kaku N."/>
            <person name="Ueki K."/>
        </authorList>
    </citation>
    <scope>NUCLEOTIDE SEQUENCE</scope>
    <source>
        <strain evidence="1">TW13</strain>
    </source>
</reference>
<protein>
    <submittedName>
        <fullName evidence="1">Uncharacterized protein</fullName>
    </submittedName>
</protein>
<sequence length="412" mass="45012">MSCNHSNDNNVGSGTSPISNTNCRCTCNCNCGGAGVSPISEISPIFTCPPKKEVCCNGIHIPCFNRCTARTALNYVDSIFDIKKGEATAVTADFRVPLTGPGAQEANLISNFTSNNVWCNREFSPSPNAKFIVESAAARVISVAPCRPFDNDDIEINCKPLTSAQSVTAISPNLYQINLGEFASQIFFDDCRNGAKANIRIKPFKIGYTIQYTLCGTVIDGNCAYKFFIRFNDTNRCPFRGEAGEMDEHCHQAPGLGAEAFLGARNVPDDFAMDLFNFDNNEVSDFIPPLPPKHHHDENCDKISSFVRGLCIPRRASIFPPYINLVYSYDVDFFNCVSIKYHRGMGPIAGAGLQDAQLDGLGCNPCPPCPTFGYFEIRGTSIITPSVLAESVRPIRALSLINPVEDPTFTEE</sequence>
<name>A0ACB5REY8_9CLOT</name>
<keyword evidence="2" id="KW-1185">Reference proteome</keyword>
<evidence type="ECO:0000313" key="1">
    <source>
        <dbReference type="EMBL" id="GKX67705.1"/>
    </source>
</evidence>
<dbReference type="Proteomes" id="UP001058074">
    <property type="component" value="Unassembled WGS sequence"/>
</dbReference>
<dbReference type="EMBL" id="BROD01000001">
    <property type="protein sequence ID" value="GKX67705.1"/>
    <property type="molecule type" value="Genomic_DNA"/>
</dbReference>
<comment type="caution">
    <text evidence="1">The sequence shown here is derived from an EMBL/GenBank/DDBJ whole genome shotgun (WGS) entry which is preliminary data.</text>
</comment>
<proteinExistence type="predicted"/>
<accession>A0ACB5REY8</accession>
<organism evidence="1 2">
    <name type="scientific">Inconstantimicrobium mannanitabidum</name>
    <dbReference type="NCBI Taxonomy" id="1604901"/>
    <lineage>
        <taxon>Bacteria</taxon>
        <taxon>Bacillati</taxon>
        <taxon>Bacillota</taxon>
        <taxon>Clostridia</taxon>
        <taxon>Eubacteriales</taxon>
        <taxon>Clostridiaceae</taxon>
        <taxon>Inconstantimicrobium</taxon>
    </lineage>
</organism>
<gene>
    <name evidence="1" type="ORF">rsdtw13_29630</name>
</gene>
<evidence type="ECO:0000313" key="2">
    <source>
        <dbReference type="Proteomes" id="UP001058074"/>
    </source>
</evidence>